<feature type="domain" description="Protein kinase" evidence="1">
    <location>
        <begin position="1"/>
        <end position="147"/>
    </location>
</feature>
<gene>
    <name evidence="2" type="ORF">PAUS00366_LOCUS21771</name>
</gene>
<dbReference type="EMBL" id="HBIX01033172">
    <property type="protein sequence ID" value="CAE0728987.1"/>
    <property type="molecule type" value="Transcribed_RNA"/>
</dbReference>
<name>A0A7S4AW86_9STRA</name>
<dbReference type="AlphaFoldDB" id="A0A7S4AW86"/>
<evidence type="ECO:0000259" key="1">
    <source>
        <dbReference type="PROSITE" id="PS50011"/>
    </source>
</evidence>
<dbReference type="SUPFAM" id="SSF56112">
    <property type="entry name" value="Protein kinase-like (PK-like)"/>
    <property type="match status" value="1"/>
</dbReference>
<organism evidence="2">
    <name type="scientific">Pseudo-nitzschia australis</name>
    <dbReference type="NCBI Taxonomy" id="44445"/>
    <lineage>
        <taxon>Eukaryota</taxon>
        <taxon>Sar</taxon>
        <taxon>Stramenopiles</taxon>
        <taxon>Ochrophyta</taxon>
        <taxon>Bacillariophyta</taxon>
        <taxon>Bacillariophyceae</taxon>
        <taxon>Bacillariophycidae</taxon>
        <taxon>Bacillariales</taxon>
        <taxon>Bacillariaceae</taxon>
        <taxon>Pseudo-nitzschia</taxon>
    </lineage>
</organism>
<protein>
    <recommendedName>
        <fullName evidence="1">Protein kinase domain-containing protein</fullName>
    </recommendedName>
</protein>
<dbReference type="InterPro" id="IPR000719">
    <property type="entry name" value="Prot_kinase_dom"/>
</dbReference>
<dbReference type="InterPro" id="IPR011009">
    <property type="entry name" value="Kinase-like_dom_sf"/>
</dbReference>
<proteinExistence type="predicted"/>
<dbReference type="Gene3D" id="1.10.510.10">
    <property type="entry name" value="Transferase(Phosphotransferase) domain 1"/>
    <property type="match status" value="1"/>
</dbReference>
<sequence length="165" mass="18950">MHRDLHNLNYFWDGDAMVTIFGWNMAVVYDPIAVIPIHHHNAPERLFPPEARTNTSAVHTSVYAYDVYTIGKLARGMIKSCCDWEQLERDATKVRNGSDIHLVLDRANKTATGFLEEAAAYDLVRYMMHPDPYQRPDTIAALQHPFFSVTNADDTNSEMIRSFQY</sequence>
<evidence type="ECO:0000313" key="2">
    <source>
        <dbReference type="EMBL" id="CAE0728987.1"/>
    </source>
</evidence>
<dbReference type="GO" id="GO:0004672">
    <property type="term" value="F:protein kinase activity"/>
    <property type="evidence" value="ECO:0007669"/>
    <property type="project" value="InterPro"/>
</dbReference>
<accession>A0A7S4AW86</accession>
<dbReference type="GO" id="GO:0005524">
    <property type="term" value="F:ATP binding"/>
    <property type="evidence" value="ECO:0007669"/>
    <property type="project" value="InterPro"/>
</dbReference>
<reference evidence="2" key="1">
    <citation type="submission" date="2021-01" db="EMBL/GenBank/DDBJ databases">
        <authorList>
            <person name="Corre E."/>
            <person name="Pelletier E."/>
            <person name="Niang G."/>
            <person name="Scheremetjew M."/>
            <person name="Finn R."/>
            <person name="Kale V."/>
            <person name="Holt S."/>
            <person name="Cochrane G."/>
            <person name="Meng A."/>
            <person name="Brown T."/>
            <person name="Cohen L."/>
        </authorList>
    </citation>
    <scope>NUCLEOTIDE SEQUENCE</scope>
    <source>
        <strain evidence="2">10249 10 AB</strain>
    </source>
</reference>
<dbReference type="PROSITE" id="PS50011">
    <property type="entry name" value="PROTEIN_KINASE_DOM"/>
    <property type="match status" value="1"/>
</dbReference>